<dbReference type="Gene3D" id="3.40.50.720">
    <property type="entry name" value="NAD(P)-binding Rossmann-like Domain"/>
    <property type="match status" value="1"/>
</dbReference>
<proteinExistence type="inferred from homology"/>
<dbReference type="OrthoDB" id="3542748at2"/>
<gene>
    <name evidence="6" type="ORF">BHQ17_21630</name>
</gene>
<evidence type="ECO:0000313" key="6">
    <source>
        <dbReference type="EMBL" id="ODQ86068.1"/>
    </source>
</evidence>
<keyword evidence="5" id="KW-0753">Steroid metabolism</keyword>
<name>A0A1E3R803_9MYCO</name>
<dbReference type="EMBL" id="MIGZ01000158">
    <property type="protein sequence ID" value="ODQ86068.1"/>
    <property type="molecule type" value="Genomic_DNA"/>
</dbReference>
<dbReference type="InterPro" id="IPR002347">
    <property type="entry name" value="SDR_fam"/>
</dbReference>
<comment type="caution">
    <text evidence="6">The sequence shown here is derived from an EMBL/GenBank/DDBJ whole genome shotgun (WGS) entry which is preliminary data.</text>
</comment>
<dbReference type="RefSeq" id="WP_069407147.1">
    <property type="nucleotide sequence ID" value="NZ_JBHRZJ010000009.1"/>
</dbReference>
<sequence length="249" mass="26046">MGRVDGKVALISGGARGMGAAHARMLVGEGAKVVIGDILDDEGKALADELGSAARYVHLDVTDFDQWEAAVSTATQNFGTLNVLVNNAGIVALGPLKTLDVQKWQNVLDVNLTGTMLGIKAVIEPMTTAGGGSIINVSSIEGLRGAAWVHSYVASKWAVRGLTKSAALELAHNKIRVNSIHPGFIRTPMTKHLPEDMVQAPLGRPGTPDEVATFVLFLASDESSFATGAEFVMDGGLVADVPHKQLPTG</sequence>
<dbReference type="GO" id="GO:0008202">
    <property type="term" value="P:steroid metabolic process"/>
    <property type="evidence" value="ECO:0007669"/>
    <property type="project" value="UniProtKB-KW"/>
</dbReference>
<evidence type="ECO:0000256" key="1">
    <source>
        <dbReference type="ARBA" id="ARBA00006484"/>
    </source>
</evidence>
<organism evidence="6 7">
    <name type="scientific">Mycolicibacterium holsaticum</name>
    <dbReference type="NCBI Taxonomy" id="152142"/>
    <lineage>
        <taxon>Bacteria</taxon>
        <taxon>Bacillati</taxon>
        <taxon>Actinomycetota</taxon>
        <taxon>Actinomycetes</taxon>
        <taxon>Mycobacteriales</taxon>
        <taxon>Mycobacteriaceae</taxon>
        <taxon>Mycolicibacterium</taxon>
    </lineage>
</organism>
<keyword evidence="7" id="KW-1185">Reference proteome</keyword>
<dbReference type="GO" id="GO:0016491">
    <property type="term" value="F:oxidoreductase activity"/>
    <property type="evidence" value="ECO:0007669"/>
    <property type="project" value="UniProtKB-KW"/>
</dbReference>
<dbReference type="InterPro" id="IPR036291">
    <property type="entry name" value="NAD(P)-bd_dom_sf"/>
</dbReference>
<keyword evidence="3" id="KW-0520">NAD</keyword>
<evidence type="ECO:0000256" key="4">
    <source>
        <dbReference type="ARBA" id="ARBA00023098"/>
    </source>
</evidence>
<evidence type="ECO:0000256" key="3">
    <source>
        <dbReference type="ARBA" id="ARBA00023027"/>
    </source>
</evidence>
<dbReference type="PANTHER" id="PTHR43180">
    <property type="entry name" value="3-OXOACYL-(ACYL-CARRIER-PROTEIN) REDUCTASE (AFU_ORTHOLOGUE AFUA_6G11210)"/>
    <property type="match status" value="1"/>
</dbReference>
<dbReference type="PROSITE" id="PS00061">
    <property type="entry name" value="ADH_SHORT"/>
    <property type="match status" value="1"/>
</dbReference>
<dbReference type="InterPro" id="IPR020904">
    <property type="entry name" value="Sc_DH/Rdtase_CS"/>
</dbReference>
<dbReference type="Proteomes" id="UP000094243">
    <property type="component" value="Unassembled WGS sequence"/>
</dbReference>
<accession>A0A1E3R803</accession>
<keyword evidence="2" id="KW-0560">Oxidoreductase</keyword>
<evidence type="ECO:0000313" key="7">
    <source>
        <dbReference type="Proteomes" id="UP000094243"/>
    </source>
</evidence>
<dbReference type="Pfam" id="PF13561">
    <property type="entry name" value="adh_short_C2"/>
    <property type="match status" value="1"/>
</dbReference>
<comment type="similarity">
    <text evidence="1">Belongs to the short-chain dehydrogenases/reductases (SDR) family.</text>
</comment>
<dbReference type="AlphaFoldDB" id="A0A1E3R803"/>
<dbReference type="PRINTS" id="PR00081">
    <property type="entry name" value="GDHRDH"/>
</dbReference>
<dbReference type="FunFam" id="3.40.50.720:FF:000084">
    <property type="entry name" value="Short-chain dehydrogenase reductase"/>
    <property type="match status" value="1"/>
</dbReference>
<evidence type="ECO:0000256" key="5">
    <source>
        <dbReference type="ARBA" id="ARBA00023221"/>
    </source>
</evidence>
<dbReference type="PANTHER" id="PTHR43180:SF28">
    <property type="entry name" value="NAD(P)-BINDING ROSSMANN-FOLD SUPERFAMILY PROTEIN"/>
    <property type="match status" value="1"/>
</dbReference>
<dbReference type="SUPFAM" id="SSF51735">
    <property type="entry name" value="NAD(P)-binding Rossmann-fold domains"/>
    <property type="match status" value="1"/>
</dbReference>
<keyword evidence="4" id="KW-0443">Lipid metabolism</keyword>
<dbReference type="PRINTS" id="PR00080">
    <property type="entry name" value="SDRFAMILY"/>
</dbReference>
<evidence type="ECO:0000256" key="2">
    <source>
        <dbReference type="ARBA" id="ARBA00023002"/>
    </source>
</evidence>
<reference evidence="7" key="1">
    <citation type="submission" date="2016-09" db="EMBL/GenBank/DDBJ databases">
        <authorList>
            <person name="Greninger A.L."/>
            <person name="Jerome K.R."/>
            <person name="Mcnair B."/>
            <person name="Wallis C."/>
            <person name="Fang F."/>
        </authorList>
    </citation>
    <scope>NUCLEOTIDE SEQUENCE [LARGE SCALE GENOMIC DNA]</scope>
    <source>
        <strain evidence="7">M7</strain>
    </source>
</reference>
<protein>
    <submittedName>
        <fullName evidence="6">3-alpha-hydroxysteroid dehydrogenase</fullName>
    </submittedName>
</protein>
<dbReference type="NCBIfam" id="NF005559">
    <property type="entry name" value="PRK07231.1"/>
    <property type="match status" value="1"/>
</dbReference>